<gene>
    <name evidence="1" type="ORF">LOK49_LG11G00410</name>
</gene>
<evidence type="ECO:0000313" key="2">
    <source>
        <dbReference type="Proteomes" id="UP001060215"/>
    </source>
</evidence>
<reference evidence="1 2" key="1">
    <citation type="journal article" date="2022" name="Plant J.">
        <title>Chromosome-level genome of Camellia lanceoleosa provides a valuable resource for understanding genome evolution and self-incompatibility.</title>
        <authorList>
            <person name="Gong W."/>
            <person name="Xiao S."/>
            <person name="Wang L."/>
            <person name="Liao Z."/>
            <person name="Chang Y."/>
            <person name="Mo W."/>
            <person name="Hu G."/>
            <person name="Li W."/>
            <person name="Zhao G."/>
            <person name="Zhu H."/>
            <person name="Hu X."/>
            <person name="Ji K."/>
            <person name="Xiang X."/>
            <person name="Song Q."/>
            <person name="Yuan D."/>
            <person name="Jin S."/>
            <person name="Zhang L."/>
        </authorList>
    </citation>
    <scope>NUCLEOTIDE SEQUENCE [LARGE SCALE GENOMIC DNA]</scope>
    <source>
        <strain evidence="1">SQ_2022a</strain>
    </source>
</reference>
<keyword evidence="2" id="KW-1185">Reference proteome</keyword>
<dbReference type="EMBL" id="CM045769">
    <property type="protein sequence ID" value="KAI7994613.1"/>
    <property type="molecule type" value="Genomic_DNA"/>
</dbReference>
<comment type="caution">
    <text evidence="1">The sequence shown here is derived from an EMBL/GenBank/DDBJ whole genome shotgun (WGS) entry which is preliminary data.</text>
</comment>
<name>A0ACC0G269_9ERIC</name>
<accession>A0ACC0G269</accession>
<evidence type="ECO:0000313" key="1">
    <source>
        <dbReference type="EMBL" id="KAI7994613.1"/>
    </source>
</evidence>
<protein>
    <submittedName>
        <fullName evidence="1">IAA-alanine resistance protein 1</fullName>
    </submittedName>
</protein>
<dbReference type="Proteomes" id="UP001060215">
    <property type="component" value="Chromosome 12"/>
</dbReference>
<sequence>MGQDQGQSSLIGVKKSSRNDPSKLILTLRAGSWLAGGFVYIAVAKVLAEMNNGSSSAIKSTVLQLTSLISGMAVTLCISLVE</sequence>
<proteinExistence type="predicted"/>
<organism evidence="1 2">
    <name type="scientific">Camellia lanceoleosa</name>
    <dbReference type="NCBI Taxonomy" id="1840588"/>
    <lineage>
        <taxon>Eukaryota</taxon>
        <taxon>Viridiplantae</taxon>
        <taxon>Streptophyta</taxon>
        <taxon>Embryophyta</taxon>
        <taxon>Tracheophyta</taxon>
        <taxon>Spermatophyta</taxon>
        <taxon>Magnoliopsida</taxon>
        <taxon>eudicotyledons</taxon>
        <taxon>Gunneridae</taxon>
        <taxon>Pentapetalae</taxon>
        <taxon>asterids</taxon>
        <taxon>Ericales</taxon>
        <taxon>Theaceae</taxon>
        <taxon>Camellia</taxon>
    </lineage>
</organism>